<evidence type="ECO:0000256" key="2">
    <source>
        <dbReference type="ARBA" id="ARBA00022692"/>
    </source>
</evidence>
<comment type="subcellular location">
    <subcellularLocation>
        <location evidence="1">Membrane</location>
        <topology evidence="1">Multi-pass membrane protein</topology>
    </subcellularLocation>
</comment>
<dbReference type="InterPro" id="IPR004712">
    <property type="entry name" value="Na+/H+_antiporter_fungi"/>
</dbReference>
<evidence type="ECO:0000256" key="3">
    <source>
        <dbReference type="ARBA" id="ARBA00022989"/>
    </source>
</evidence>
<evidence type="ECO:0000313" key="8">
    <source>
        <dbReference type="EMBL" id="ORZ41598.1"/>
    </source>
</evidence>
<feature type="transmembrane region" description="Helical" evidence="5">
    <location>
        <begin position="278"/>
        <end position="299"/>
    </location>
</feature>
<sequence>TTCMGLFLVLFGLSSAVVKERLYLSESILTTTIGTIIGPCVLGLLVPQSWPELNTILLEVSRLIIILQIMAAIVCLPAKLHWKALLILLGPVMIGGWVITAALVHYILGLSWPISLAIGAALSPTDPILANSIVKGKFADKHVPRHVRNLISAESSANDATGALFVQFALLLILHPSKPAKIATDFVLWITLYQNVLGAVYGAFVGYLARHALKYAEKNDMIDMENFLAFSLTLSIFVDGSSVLLYFNDFVSVVFAAIAFGWDGAFYEQSKHSPFQEILDNLSNAWFFVFNGTLIPWTSILTPSSAALPQFWQHLLCSLAILAFRRIPITALCYPLMPSLTTVSEALFVGHFGPMAGGAVFYMAQMRGQLGPDLYPELEPTIQFVIVSSIVVHGVTVPLFKLG</sequence>
<evidence type="ECO:0000313" key="9">
    <source>
        <dbReference type="Proteomes" id="UP000193411"/>
    </source>
</evidence>
<accession>A0A1Y2I3Z9</accession>
<comment type="caution">
    <text evidence="8">The sequence shown here is derived from an EMBL/GenBank/DDBJ whole genome shotgun (WGS) entry which is preliminary data.</text>
</comment>
<dbReference type="EMBL" id="MCFL01000001">
    <property type="protein sequence ID" value="ORZ41598.1"/>
    <property type="molecule type" value="Genomic_DNA"/>
</dbReference>
<feature type="chain" id="PRO_5012688887" evidence="6">
    <location>
        <begin position="17"/>
        <end position="403"/>
    </location>
</feature>
<evidence type="ECO:0000256" key="5">
    <source>
        <dbReference type="SAM" id="Phobius"/>
    </source>
</evidence>
<evidence type="ECO:0000256" key="1">
    <source>
        <dbReference type="ARBA" id="ARBA00004141"/>
    </source>
</evidence>
<feature type="signal peptide" evidence="6">
    <location>
        <begin position="1"/>
        <end position="16"/>
    </location>
</feature>
<dbReference type="GO" id="GO:0120029">
    <property type="term" value="P:proton export across plasma membrane"/>
    <property type="evidence" value="ECO:0007669"/>
    <property type="project" value="InterPro"/>
</dbReference>
<dbReference type="PANTHER" id="PTHR31382:SF1">
    <property type="entry name" value="SODIUM ION_PROTON EXCHANGER (EUROFUNG)"/>
    <property type="match status" value="1"/>
</dbReference>
<dbReference type="GO" id="GO:0042391">
    <property type="term" value="P:regulation of membrane potential"/>
    <property type="evidence" value="ECO:0007669"/>
    <property type="project" value="InterPro"/>
</dbReference>
<evidence type="ECO:0000256" key="6">
    <source>
        <dbReference type="SAM" id="SignalP"/>
    </source>
</evidence>
<keyword evidence="4 5" id="KW-0472">Membrane</keyword>
<evidence type="ECO:0000256" key="4">
    <source>
        <dbReference type="ARBA" id="ARBA00023136"/>
    </source>
</evidence>
<feature type="transmembrane region" description="Helical" evidence="5">
    <location>
        <begin position="85"/>
        <end position="108"/>
    </location>
</feature>
<reference evidence="8 9" key="1">
    <citation type="submission" date="2016-07" db="EMBL/GenBank/DDBJ databases">
        <title>Pervasive Adenine N6-methylation of Active Genes in Fungi.</title>
        <authorList>
            <consortium name="DOE Joint Genome Institute"/>
            <person name="Mondo S.J."/>
            <person name="Dannebaum R.O."/>
            <person name="Kuo R.C."/>
            <person name="Labutti K."/>
            <person name="Haridas S."/>
            <person name="Kuo A."/>
            <person name="Salamov A."/>
            <person name="Ahrendt S.R."/>
            <person name="Lipzen A."/>
            <person name="Sullivan W."/>
            <person name="Andreopoulos W.B."/>
            <person name="Clum A."/>
            <person name="Lindquist E."/>
            <person name="Daum C."/>
            <person name="Ramamoorthy G.K."/>
            <person name="Gryganskyi A."/>
            <person name="Culley D."/>
            <person name="Magnuson J.K."/>
            <person name="James T.Y."/>
            <person name="O'Malley M.A."/>
            <person name="Stajich J.E."/>
            <person name="Spatafora J.W."/>
            <person name="Visel A."/>
            <person name="Grigoriev I.V."/>
        </authorList>
    </citation>
    <scope>NUCLEOTIDE SEQUENCE [LARGE SCALE GENOMIC DNA]</scope>
    <source>
        <strain evidence="8 9">PL171</strain>
    </source>
</reference>
<dbReference type="Proteomes" id="UP000193411">
    <property type="component" value="Unassembled WGS sequence"/>
</dbReference>
<feature type="transmembrane region" description="Helical" evidence="5">
    <location>
        <begin position="186"/>
        <end position="209"/>
    </location>
</feature>
<dbReference type="GO" id="GO:0036376">
    <property type="term" value="P:sodium ion export across plasma membrane"/>
    <property type="evidence" value="ECO:0007669"/>
    <property type="project" value="InterPro"/>
</dbReference>
<dbReference type="GO" id="GO:0005886">
    <property type="term" value="C:plasma membrane"/>
    <property type="evidence" value="ECO:0007669"/>
    <property type="project" value="InterPro"/>
</dbReference>
<keyword evidence="3 5" id="KW-1133">Transmembrane helix</keyword>
<feature type="non-terminal residue" evidence="8">
    <location>
        <position position="1"/>
    </location>
</feature>
<keyword evidence="6" id="KW-0732">Signal</keyword>
<keyword evidence="2 5" id="KW-0812">Transmembrane</keyword>
<dbReference type="OrthoDB" id="2190219at2759"/>
<feature type="domain" description="Cation/H+ exchanger transmembrane" evidence="7">
    <location>
        <begin position="12"/>
        <end position="398"/>
    </location>
</feature>
<gene>
    <name evidence="8" type="ORF">BCR44DRAFT_1371307</name>
</gene>
<dbReference type="AlphaFoldDB" id="A0A1Y2I3Z9"/>
<dbReference type="GO" id="GO:0015385">
    <property type="term" value="F:sodium:proton antiporter activity"/>
    <property type="evidence" value="ECO:0007669"/>
    <property type="project" value="InterPro"/>
</dbReference>
<dbReference type="Pfam" id="PF00999">
    <property type="entry name" value="Na_H_Exchanger"/>
    <property type="match status" value="1"/>
</dbReference>
<feature type="transmembrane region" description="Helical" evidence="5">
    <location>
        <begin position="244"/>
        <end position="266"/>
    </location>
</feature>
<protein>
    <submittedName>
        <fullName evidence="8">Cation/H+ exchanger</fullName>
    </submittedName>
</protein>
<name>A0A1Y2I3Z9_9FUNG</name>
<dbReference type="STRING" id="765915.A0A1Y2I3Z9"/>
<feature type="non-terminal residue" evidence="8">
    <location>
        <position position="403"/>
    </location>
</feature>
<keyword evidence="9" id="KW-1185">Reference proteome</keyword>
<proteinExistence type="predicted"/>
<feature type="transmembrane region" description="Helical" evidence="5">
    <location>
        <begin position="346"/>
        <end position="364"/>
    </location>
</feature>
<dbReference type="Gene3D" id="6.10.140.1330">
    <property type="match status" value="1"/>
</dbReference>
<feature type="transmembrane region" description="Helical" evidence="5">
    <location>
        <begin position="60"/>
        <end position="78"/>
    </location>
</feature>
<dbReference type="PANTHER" id="PTHR31382">
    <property type="entry name" value="NA(+)/H(+) ANTIPORTER"/>
    <property type="match status" value="1"/>
</dbReference>
<feature type="transmembrane region" description="Helical" evidence="5">
    <location>
        <begin position="384"/>
        <end position="402"/>
    </location>
</feature>
<dbReference type="InterPro" id="IPR006153">
    <property type="entry name" value="Cation/H_exchanger_TM"/>
</dbReference>
<organism evidence="8 9">
    <name type="scientific">Catenaria anguillulae PL171</name>
    <dbReference type="NCBI Taxonomy" id="765915"/>
    <lineage>
        <taxon>Eukaryota</taxon>
        <taxon>Fungi</taxon>
        <taxon>Fungi incertae sedis</taxon>
        <taxon>Blastocladiomycota</taxon>
        <taxon>Blastocladiomycetes</taxon>
        <taxon>Blastocladiales</taxon>
        <taxon>Catenariaceae</taxon>
        <taxon>Catenaria</taxon>
    </lineage>
</organism>
<evidence type="ECO:0000259" key="7">
    <source>
        <dbReference type="Pfam" id="PF00999"/>
    </source>
</evidence>